<sequence length="93" mass="10742">MIQSFRCKETAKIFGGCYSKKLPADIQQRALNKLRLIATVTQLETLRVPPSNHLEALTGDRKGQHSIRINNQWRICFHWKDGNAHDAEIVDYH</sequence>
<dbReference type="PANTHER" id="PTHR40266">
    <property type="entry name" value="TOXIN HIGB-1"/>
    <property type="match status" value="1"/>
</dbReference>
<dbReference type="SUPFAM" id="SSF143011">
    <property type="entry name" value="RelE-like"/>
    <property type="match status" value="1"/>
</dbReference>
<dbReference type="PANTHER" id="PTHR40266:SF2">
    <property type="entry name" value="TOXIN HIGB-1"/>
    <property type="match status" value="1"/>
</dbReference>
<organism evidence="1 2">
    <name type="scientific">Thalassobacterium maritimum</name>
    <dbReference type="NCBI Taxonomy" id="3041265"/>
    <lineage>
        <taxon>Bacteria</taxon>
        <taxon>Pseudomonadati</taxon>
        <taxon>Verrucomicrobiota</taxon>
        <taxon>Opitutia</taxon>
        <taxon>Puniceicoccales</taxon>
        <taxon>Coraliomargaritaceae</taxon>
        <taxon>Thalassobacterium</taxon>
    </lineage>
</organism>
<dbReference type="Proteomes" id="UP001225316">
    <property type="component" value="Unassembled WGS sequence"/>
</dbReference>
<name>A0ABU1AZM9_9BACT</name>
<dbReference type="InterPro" id="IPR035093">
    <property type="entry name" value="RelE/ParE_toxin_dom_sf"/>
</dbReference>
<evidence type="ECO:0000313" key="1">
    <source>
        <dbReference type="EMBL" id="MDQ8209618.1"/>
    </source>
</evidence>
<dbReference type="EMBL" id="JARXHW010000097">
    <property type="protein sequence ID" value="MDQ8209618.1"/>
    <property type="molecule type" value="Genomic_DNA"/>
</dbReference>
<proteinExistence type="predicted"/>
<protein>
    <submittedName>
        <fullName evidence="1">Type II toxin-antitoxin system RelE/ParE family toxin</fullName>
    </submittedName>
</protein>
<gene>
    <name evidence="1" type="ORF">QEH52_19015</name>
</gene>
<evidence type="ECO:0000313" key="2">
    <source>
        <dbReference type="Proteomes" id="UP001225316"/>
    </source>
</evidence>
<comment type="caution">
    <text evidence="1">The sequence shown here is derived from an EMBL/GenBank/DDBJ whole genome shotgun (WGS) entry which is preliminary data.</text>
</comment>
<dbReference type="Gene3D" id="3.30.2310.20">
    <property type="entry name" value="RelE-like"/>
    <property type="match status" value="1"/>
</dbReference>
<accession>A0ABU1AZM9</accession>
<dbReference type="InterPro" id="IPR007711">
    <property type="entry name" value="HigB-1"/>
</dbReference>
<reference evidence="1 2" key="1">
    <citation type="submission" date="2023-04" db="EMBL/GenBank/DDBJ databases">
        <title>A novel bacteria isolated from coastal sediment.</title>
        <authorList>
            <person name="Liu X.-J."/>
            <person name="Du Z.-J."/>
        </authorList>
    </citation>
    <scope>NUCLEOTIDE SEQUENCE [LARGE SCALE GENOMIC DNA]</scope>
    <source>
        <strain evidence="1 2">SDUM461003</strain>
    </source>
</reference>
<dbReference type="RefSeq" id="WP_308952535.1">
    <property type="nucleotide sequence ID" value="NZ_JARXHW010000097.1"/>
</dbReference>
<keyword evidence="2" id="KW-1185">Reference proteome</keyword>
<dbReference type="Pfam" id="PF05015">
    <property type="entry name" value="HigB-like_toxin"/>
    <property type="match status" value="1"/>
</dbReference>